<keyword evidence="6 9" id="KW-0119">Carbohydrate metabolism</keyword>
<dbReference type="EMBL" id="CP065592">
    <property type="protein sequence ID" value="QPQ55419.1"/>
    <property type="molecule type" value="Genomic_DNA"/>
</dbReference>
<dbReference type="InterPro" id="IPR044846">
    <property type="entry name" value="GH10"/>
</dbReference>
<feature type="domain" description="GH10" evidence="10">
    <location>
        <begin position="22"/>
        <end position="357"/>
    </location>
</feature>
<protein>
    <recommendedName>
        <fullName evidence="9">Beta-xylanase</fullName>
        <ecNumber evidence="9">3.2.1.8</ecNumber>
    </recommendedName>
</protein>
<keyword evidence="5 9" id="KW-0378">Hydrolase</keyword>
<keyword evidence="7 9" id="KW-0326">Glycosidase</keyword>
<keyword evidence="4" id="KW-0732">Signal</keyword>
<sequence>MAAAPIAGGQAFQEAMAASFKTDPAPSLAQAARRKGRFFGAAIRMDQLDADPELRDAVLHECSSLTPEIHFNWNSFRYHKDSWWFEHADSLVALAQKHDLHVRGHSLLWEQTTPKWALRQLARTKDWGLVQTFFKEVLPRYEGKIHEWDVVNEPIDSERGIDGLRTTIFYKAFGPSYIERAMREARRWDRKSKLFINEYGFDYDNPVEEDRRTLFLKLVERLKRDGVPLDGVGVQAHLDLSKGPFKPHVVRNFLKELRGFGVDIVITELDVKEHDKGAPLPLRDKRVAAEARSFVEVALDEPAVTGIVTWGLSDRHSWLEDQSKGLPSPDRAHKINRGLPYDARLERKDMYYALRDAFLQA</sequence>
<evidence type="ECO:0000256" key="2">
    <source>
        <dbReference type="ARBA" id="ARBA00007495"/>
    </source>
</evidence>
<evidence type="ECO:0000256" key="7">
    <source>
        <dbReference type="ARBA" id="ARBA00023295"/>
    </source>
</evidence>
<dbReference type="AlphaFoldDB" id="A0A7T2LMC7"/>
<evidence type="ECO:0000256" key="8">
    <source>
        <dbReference type="ARBA" id="ARBA00023326"/>
    </source>
</evidence>
<dbReference type="PROSITE" id="PS51760">
    <property type="entry name" value="GH10_2"/>
    <property type="match status" value="1"/>
</dbReference>
<dbReference type="EC" id="3.2.1.8" evidence="9"/>
<dbReference type="InterPro" id="IPR017853">
    <property type="entry name" value="GH"/>
</dbReference>
<keyword evidence="8 9" id="KW-0624">Polysaccharide degradation</keyword>
<dbReference type="Gene3D" id="3.20.20.80">
    <property type="entry name" value="Glycosidases"/>
    <property type="match status" value="1"/>
</dbReference>
<evidence type="ECO:0000259" key="10">
    <source>
        <dbReference type="PROSITE" id="PS51760"/>
    </source>
</evidence>
<dbReference type="InterPro" id="IPR001000">
    <property type="entry name" value="GH10_dom"/>
</dbReference>
<dbReference type="PRINTS" id="PR00134">
    <property type="entry name" value="GLHYDRLASE10"/>
</dbReference>
<comment type="similarity">
    <text evidence="2 9">Belongs to the glycosyl hydrolase 10 (cellulase F) family.</text>
</comment>
<dbReference type="RefSeq" id="WP_200972094.1">
    <property type="nucleotide sequence ID" value="NZ_CP065592.1"/>
</dbReference>
<dbReference type="PANTHER" id="PTHR31490:SF88">
    <property type="entry name" value="BETA-XYLANASE"/>
    <property type="match status" value="1"/>
</dbReference>
<gene>
    <name evidence="11" type="ORF">IC614_02065</name>
</gene>
<dbReference type="PANTHER" id="PTHR31490">
    <property type="entry name" value="GLYCOSYL HYDROLASE"/>
    <property type="match status" value="1"/>
</dbReference>
<evidence type="ECO:0000256" key="1">
    <source>
        <dbReference type="ARBA" id="ARBA00000681"/>
    </source>
</evidence>
<evidence type="ECO:0000256" key="3">
    <source>
        <dbReference type="ARBA" id="ARBA00022651"/>
    </source>
</evidence>
<keyword evidence="12" id="KW-1185">Reference proteome</keyword>
<comment type="catalytic activity">
    <reaction evidence="1 9">
        <text>Endohydrolysis of (1-&gt;4)-beta-D-xylosidic linkages in xylans.</text>
        <dbReference type="EC" id="3.2.1.8"/>
    </reaction>
</comment>
<evidence type="ECO:0000256" key="9">
    <source>
        <dbReference type="RuleBase" id="RU361174"/>
    </source>
</evidence>
<name>A0A7T2LMC7_9SPHN</name>
<evidence type="ECO:0000256" key="5">
    <source>
        <dbReference type="ARBA" id="ARBA00022801"/>
    </source>
</evidence>
<evidence type="ECO:0000313" key="12">
    <source>
        <dbReference type="Proteomes" id="UP000594873"/>
    </source>
</evidence>
<evidence type="ECO:0000256" key="4">
    <source>
        <dbReference type="ARBA" id="ARBA00022729"/>
    </source>
</evidence>
<dbReference type="Proteomes" id="UP000594873">
    <property type="component" value="Chromosome"/>
</dbReference>
<dbReference type="GO" id="GO:0045493">
    <property type="term" value="P:xylan catabolic process"/>
    <property type="evidence" value="ECO:0007669"/>
    <property type="project" value="UniProtKB-KW"/>
</dbReference>
<dbReference type="GO" id="GO:0031176">
    <property type="term" value="F:endo-1,4-beta-xylanase activity"/>
    <property type="evidence" value="ECO:0007669"/>
    <property type="project" value="UniProtKB-EC"/>
</dbReference>
<organism evidence="11 12">
    <name type="scientific">Allosphingosinicella flava</name>
    <dbReference type="NCBI Taxonomy" id="2771430"/>
    <lineage>
        <taxon>Bacteria</taxon>
        <taxon>Pseudomonadati</taxon>
        <taxon>Pseudomonadota</taxon>
        <taxon>Alphaproteobacteria</taxon>
        <taxon>Sphingomonadales</taxon>
        <taxon>Sphingomonadaceae</taxon>
        <taxon>Allosphingosinicella</taxon>
    </lineage>
</organism>
<keyword evidence="3 11" id="KW-0858">Xylan degradation</keyword>
<dbReference type="SUPFAM" id="SSF51445">
    <property type="entry name" value="(Trans)glycosidases"/>
    <property type="match status" value="1"/>
</dbReference>
<evidence type="ECO:0000256" key="6">
    <source>
        <dbReference type="ARBA" id="ARBA00023277"/>
    </source>
</evidence>
<accession>A0A7T2LMC7</accession>
<dbReference type="SMART" id="SM00633">
    <property type="entry name" value="Glyco_10"/>
    <property type="match status" value="1"/>
</dbReference>
<proteinExistence type="inferred from homology"/>
<evidence type="ECO:0000313" key="11">
    <source>
        <dbReference type="EMBL" id="QPQ55419.1"/>
    </source>
</evidence>
<dbReference type="KEGG" id="sflv:IC614_02065"/>
<reference evidence="11 12" key="1">
    <citation type="submission" date="2020-11" db="EMBL/GenBank/DDBJ databases">
        <title>Genome seq and assembly of Sphingosinicella sp.</title>
        <authorList>
            <person name="Chhetri G."/>
        </authorList>
    </citation>
    <scope>NUCLEOTIDE SEQUENCE [LARGE SCALE GENOMIC DNA]</scope>
    <source>
        <strain evidence="11 12">UDD2</strain>
    </source>
</reference>
<dbReference type="Pfam" id="PF00331">
    <property type="entry name" value="Glyco_hydro_10"/>
    <property type="match status" value="1"/>
</dbReference>